<dbReference type="SUPFAM" id="SSF143990">
    <property type="entry name" value="YbiA-like"/>
    <property type="match status" value="1"/>
</dbReference>
<evidence type="ECO:0000256" key="2">
    <source>
        <dbReference type="ARBA" id="ARBA00000751"/>
    </source>
</evidence>
<dbReference type="InterPro" id="IPR037238">
    <property type="entry name" value="YbiA-like_sf"/>
</dbReference>
<dbReference type="RefSeq" id="WP_264320803.1">
    <property type="nucleotide sequence ID" value="NZ_JADEXN010000096.1"/>
</dbReference>
<keyword evidence="5" id="KW-1185">Reference proteome</keyword>
<evidence type="ECO:0000313" key="4">
    <source>
        <dbReference type="EMBL" id="MBE9040560.1"/>
    </source>
</evidence>
<dbReference type="Gene3D" id="1.10.357.40">
    <property type="entry name" value="YbiA-like"/>
    <property type="match status" value="1"/>
</dbReference>
<comment type="catalytic activity">
    <reaction evidence="2">
        <text>2,5-diamino-6-hydroxy-4-(5-phosphoribosylamino)-pyrimidine + H2O = 2,5,6-triamino-4-hydroxypyrimidine + D-ribose 5-phosphate</text>
        <dbReference type="Rhea" id="RHEA:23436"/>
        <dbReference type="ChEBI" id="CHEBI:15377"/>
        <dbReference type="ChEBI" id="CHEBI:58614"/>
        <dbReference type="ChEBI" id="CHEBI:78346"/>
        <dbReference type="ChEBI" id="CHEBI:137796"/>
    </reaction>
</comment>
<evidence type="ECO:0000259" key="3">
    <source>
        <dbReference type="Pfam" id="PF08719"/>
    </source>
</evidence>
<dbReference type="Pfam" id="PF08719">
    <property type="entry name" value="NADAR"/>
    <property type="match status" value="1"/>
</dbReference>
<evidence type="ECO:0000313" key="5">
    <source>
        <dbReference type="Proteomes" id="UP000621799"/>
    </source>
</evidence>
<dbReference type="Proteomes" id="UP000621799">
    <property type="component" value="Unassembled WGS sequence"/>
</dbReference>
<dbReference type="AlphaFoldDB" id="A0A928VZK5"/>
<gene>
    <name evidence="4" type="ORF">IQ235_07140</name>
</gene>
<dbReference type="EMBL" id="JADEXN010000096">
    <property type="protein sequence ID" value="MBE9040560.1"/>
    <property type="molecule type" value="Genomic_DNA"/>
</dbReference>
<organism evidence="4 5">
    <name type="scientific">Zarconia navalis LEGE 11467</name>
    <dbReference type="NCBI Taxonomy" id="1828826"/>
    <lineage>
        <taxon>Bacteria</taxon>
        <taxon>Bacillati</taxon>
        <taxon>Cyanobacteriota</taxon>
        <taxon>Cyanophyceae</taxon>
        <taxon>Oscillatoriophycideae</taxon>
        <taxon>Oscillatoriales</taxon>
        <taxon>Oscillatoriales incertae sedis</taxon>
        <taxon>Zarconia</taxon>
        <taxon>Zarconia navalis</taxon>
    </lineage>
</organism>
<comment type="caution">
    <text evidence="4">The sequence shown here is derived from an EMBL/GenBank/DDBJ whole genome shotgun (WGS) entry which is preliminary data.</text>
</comment>
<dbReference type="CDD" id="cd15457">
    <property type="entry name" value="NADAR"/>
    <property type="match status" value="1"/>
</dbReference>
<name>A0A928VZK5_9CYAN</name>
<evidence type="ECO:0000256" key="1">
    <source>
        <dbReference type="ARBA" id="ARBA00000022"/>
    </source>
</evidence>
<comment type="catalytic activity">
    <reaction evidence="1">
        <text>5-amino-6-(5-phospho-D-ribosylamino)uracil + H2O = 5,6-diaminouracil + D-ribose 5-phosphate</text>
        <dbReference type="Rhea" id="RHEA:55020"/>
        <dbReference type="ChEBI" id="CHEBI:15377"/>
        <dbReference type="ChEBI" id="CHEBI:46252"/>
        <dbReference type="ChEBI" id="CHEBI:58453"/>
        <dbReference type="ChEBI" id="CHEBI:78346"/>
    </reaction>
</comment>
<proteinExistence type="predicted"/>
<reference evidence="4" key="1">
    <citation type="submission" date="2020-10" db="EMBL/GenBank/DDBJ databases">
        <authorList>
            <person name="Castelo-Branco R."/>
            <person name="Eusebio N."/>
            <person name="Adriana R."/>
            <person name="Vieira A."/>
            <person name="Brugerolle De Fraissinette N."/>
            <person name="Rezende De Castro R."/>
            <person name="Schneider M.P."/>
            <person name="Vasconcelos V."/>
            <person name="Leao P.N."/>
        </authorList>
    </citation>
    <scope>NUCLEOTIDE SEQUENCE</scope>
    <source>
        <strain evidence="4">LEGE 11467</strain>
    </source>
</reference>
<protein>
    <submittedName>
        <fullName evidence="4">NADAR family protein</fullName>
    </submittedName>
</protein>
<dbReference type="NCBIfam" id="TIGR02464">
    <property type="entry name" value="ribofla_fusion"/>
    <property type="match status" value="1"/>
</dbReference>
<sequence>MTIYFYKVSDPYGCFSNFSPHSIDLGGRNWQTVEHYYQAHKFLGTTDEPLMVAIRNAPTPEEAAQLGRDLARTCRPDWPLVKTVVMREAVLTKFLTHADIQQILLATGDESIVEDSPRDYFWGCGLDKTGQNHLGQILMSVREEIRHR</sequence>
<dbReference type="InterPro" id="IPR012816">
    <property type="entry name" value="NADAR"/>
</dbReference>
<accession>A0A928VZK5</accession>
<feature type="domain" description="NADAR" evidence="3">
    <location>
        <begin position="4"/>
        <end position="146"/>
    </location>
</feature>